<accession>A0A0D0CTT2</accession>
<keyword evidence="1" id="KW-0472">Membrane</keyword>
<evidence type="ECO:0000313" key="3">
    <source>
        <dbReference type="Proteomes" id="UP000053593"/>
    </source>
</evidence>
<protein>
    <submittedName>
        <fullName evidence="2">Uncharacterized protein</fullName>
    </submittedName>
</protein>
<evidence type="ECO:0000256" key="1">
    <source>
        <dbReference type="SAM" id="Phobius"/>
    </source>
</evidence>
<gene>
    <name evidence="2" type="ORF">GYMLUDRAFT_245620</name>
</gene>
<dbReference type="OrthoDB" id="3062492at2759"/>
<proteinExistence type="predicted"/>
<dbReference type="Proteomes" id="UP000053593">
    <property type="component" value="Unassembled WGS sequence"/>
</dbReference>
<dbReference type="AlphaFoldDB" id="A0A0D0CTT2"/>
<dbReference type="EMBL" id="KN834781">
    <property type="protein sequence ID" value="KIK59203.1"/>
    <property type="molecule type" value="Genomic_DNA"/>
</dbReference>
<feature type="transmembrane region" description="Helical" evidence="1">
    <location>
        <begin position="24"/>
        <end position="43"/>
    </location>
</feature>
<keyword evidence="3" id="KW-1185">Reference proteome</keyword>
<reference evidence="2 3" key="1">
    <citation type="submission" date="2014-04" db="EMBL/GenBank/DDBJ databases">
        <title>Evolutionary Origins and Diversification of the Mycorrhizal Mutualists.</title>
        <authorList>
            <consortium name="DOE Joint Genome Institute"/>
            <consortium name="Mycorrhizal Genomics Consortium"/>
            <person name="Kohler A."/>
            <person name="Kuo A."/>
            <person name="Nagy L.G."/>
            <person name="Floudas D."/>
            <person name="Copeland A."/>
            <person name="Barry K.W."/>
            <person name="Cichocki N."/>
            <person name="Veneault-Fourrey C."/>
            <person name="LaButti K."/>
            <person name="Lindquist E.A."/>
            <person name="Lipzen A."/>
            <person name="Lundell T."/>
            <person name="Morin E."/>
            <person name="Murat C."/>
            <person name="Riley R."/>
            <person name="Ohm R."/>
            <person name="Sun H."/>
            <person name="Tunlid A."/>
            <person name="Henrissat B."/>
            <person name="Grigoriev I.V."/>
            <person name="Hibbett D.S."/>
            <person name="Martin F."/>
        </authorList>
    </citation>
    <scope>NUCLEOTIDE SEQUENCE [LARGE SCALE GENOMIC DNA]</scope>
    <source>
        <strain evidence="2 3">FD-317 M1</strain>
    </source>
</reference>
<organism evidence="2 3">
    <name type="scientific">Collybiopsis luxurians FD-317 M1</name>
    <dbReference type="NCBI Taxonomy" id="944289"/>
    <lineage>
        <taxon>Eukaryota</taxon>
        <taxon>Fungi</taxon>
        <taxon>Dikarya</taxon>
        <taxon>Basidiomycota</taxon>
        <taxon>Agaricomycotina</taxon>
        <taxon>Agaricomycetes</taxon>
        <taxon>Agaricomycetidae</taxon>
        <taxon>Agaricales</taxon>
        <taxon>Marasmiineae</taxon>
        <taxon>Omphalotaceae</taxon>
        <taxon>Collybiopsis</taxon>
        <taxon>Collybiopsis luxurians</taxon>
    </lineage>
</organism>
<keyword evidence="1" id="KW-1133">Transmembrane helix</keyword>
<dbReference type="HOGENOM" id="CLU_1532734_0_0_1"/>
<sequence length="175" mass="20462">MTTTFFQAAAQVFTEDIIPLASSPILWMIMSVLFLSLILRFVWFPCLSLQTLDATIKDVVSLLEGYKQNIRSQCLSDAIDHDQHKRSFKDFKGRLLRIKRVAHKRSDDDYKIATWKKYISFSRAAMLSSSYKKLLELQTDIEHYNVLVLKDQNDHLLKMTRLHHRNVSSSPEENR</sequence>
<evidence type="ECO:0000313" key="2">
    <source>
        <dbReference type="EMBL" id="KIK59203.1"/>
    </source>
</evidence>
<name>A0A0D0CTT2_9AGAR</name>
<keyword evidence="1" id="KW-0812">Transmembrane</keyword>